<evidence type="ECO:0000256" key="2">
    <source>
        <dbReference type="ARBA" id="ARBA00023110"/>
    </source>
</evidence>
<evidence type="ECO:0000256" key="3">
    <source>
        <dbReference type="ARBA" id="ARBA00023235"/>
    </source>
</evidence>
<dbReference type="EC" id="5.2.1.8" evidence="1"/>
<dbReference type="InterPro" id="IPR044666">
    <property type="entry name" value="Cyclophilin_A-like"/>
</dbReference>
<keyword evidence="3 5" id="KW-0413">Isomerase</keyword>
<keyword evidence="6" id="KW-1185">Reference proteome</keyword>
<evidence type="ECO:0000256" key="1">
    <source>
        <dbReference type="ARBA" id="ARBA00013194"/>
    </source>
</evidence>
<evidence type="ECO:0000313" key="5">
    <source>
        <dbReference type="EMBL" id="SEF42189.1"/>
    </source>
</evidence>
<reference evidence="5 6" key="1">
    <citation type="submission" date="2016-10" db="EMBL/GenBank/DDBJ databases">
        <authorList>
            <person name="Varghese N."/>
            <person name="Submissions S."/>
        </authorList>
    </citation>
    <scope>NUCLEOTIDE SEQUENCE [LARGE SCALE GENOMIC DNA]</scope>
    <source>
        <strain evidence="5 6">DSM 29073</strain>
    </source>
</reference>
<organism evidence="5 6">
    <name type="scientific">Parabacteroides chinchillae</name>
    <dbReference type="NCBI Taxonomy" id="871327"/>
    <lineage>
        <taxon>Bacteria</taxon>
        <taxon>Pseudomonadati</taxon>
        <taxon>Bacteroidota</taxon>
        <taxon>Bacteroidia</taxon>
        <taxon>Bacteroidales</taxon>
        <taxon>Tannerellaceae</taxon>
        <taxon>Parabacteroides</taxon>
    </lineage>
</organism>
<dbReference type="Proteomes" id="UP000236725">
    <property type="component" value="Unassembled WGS sequence"/>
</dbReference>
<evidence type="ECO:0000259" key="4">
    <source>
        <dbReference type="PROSITE" id="PS50072"/>
    </source>
</evidence>
<protein>
    <recommendedName>
        <fullName evidence="1">peptidylprolyl isomerase</fullName>
        <ecNumber evidence="1">5.2.1.8</ecNumber>
    </recommendedName>
</protein>
<dbReference type="InterPro" id="IPR029000">
    <property type="entry name" value="Cyclophilin-like_dom_sf"/>
</dbReference>
<evidence type="ECO:0000313" key="6">
    <source>
        <dbReference type="Proteomes" id="UP000236725"/>
    </source>
</evidence>
<keyword evidence="2" id="KW-0697">Rotamase</keyword>
<dbReference type="Gene3D" id="2.40.100.10">
    <property type="entry name" value="Cyclophilin-like"/>
    <property type="match status" value="2"/>
</dbReference>
<dbReference type="PANTHER" id="PTHR45625">
    <property type="entry name" value="PEPTIDYL-PROLYL CIS-TRANS ISOMERASE-RELATED"/>
    <property type="match status" value="1"/>
</dbReference>
<accession>A0A8G2BTL7</accession>
<dbReference type="Pfam" id="PF00160">
    <property type="entry name" value="Pro_isomerase"/>
    <property type="match status" value="2"/>
</dbReference>
<dbReference type="InterPro" id="IPR002130">
    <property type="entry name" value="Cyclophilin-type_PPIase_dom"/>
</dbReference>
<dbReference type="PANTHER" id="PTHR45625:SF4">
    <property type="entry name" value="PEPTIDYLPROLYL ISOMERASE DOMAIN AND WD REPEAT-CONTAINING PROTEIN 1"/>
    <property type="match status" value="1"/>
</dbReference>
<dbReference type="GO" id="GO:0003755">
    <property type="term" value="F:peptidyl-prolyl cis-trans isomerase activity"/>
    <property type="evidence" value="ECO:0007669"/>
    <property type="project" value="UniProtKB-KW"/>
</dbReference>
<comment type="caution">
    <text evidence="5">The sequence shown here is derived from an EMBL/GenBank/DDBJ whole genome shotgun (WGS) entry which is preliminary data.</text>
</comment>
<dbReference type="EMBL" id="FNVS01000001">
    <property type="protein sequence ID" value="SEF42189.1"/>
    <property type="molecule type" value="Genomic_DNA"/>
</dbReference>
<dbReference type="PROSITE" id="PS50072">
    <property type="entry name" value="CSA_PPIASE_2"/>
    <property type="match status" value="1"/>
</dbReference>
<sequence>MNKTYNTIIIALIVSSFSFLHIRAQEKTVTITTNIGVMKAKLYNDVPNHVRAFTERAKAGKYNGTLFSRVIKDFMIQGGAPDTRNAPAGARCGFGDSSSEIMPEFNPKYFCKKGAIAAPRQGDDVNPKKKSDMSQFFIVQGKVYTEGRLDTLERIKNQPIRKKALKQFYEPVREEVERLREENPQEYNKLAASISAKIDSFILATPGHLIFTEEQRKAYTTVGGYHYLDGEYTVYGELIEGFEILDQIASQPRDAYDRPQKDIRIISITVK</sequence>
<dbReference type="SUPFAM" id="SSF50891">
    <property type="entry name" value="Cyclophilin-like"/>
    <property type="match status" value="2"/>
</dbReference>
<feature type="domain" description="PPIase cyclophilin-type" evidence="4">
    <location>
        <begin position="33"/>
        <end position="270"/>
    </location>
</feature>
<proteinExistence type="predicted"/>
<dbReference type="RefSeq" id="WP_103982311.1">
    <property type="nucleotide sequence ID" value="NZ_FNVS01000001.1"/>
</dbReference>
<name>A0A8G2BTL7_9BACT</name>
<dbReference type="AlphaFoldDB" id="A0A8G2BTL7"/>
<gene>
    <name evidence="5" type="ORF">SAMN05444001_101119</name>
</gene>